<gene>
    <name evidence="1" type="ORF">B0T22DRAFT_479931</name>
</gene>
<name>A0AAE1CCJ5_9PEZI</name>
<organism evidence="1 2">
    <name type="scientific">Podospora appendiculata</name>
    <dbReference type="NCBI Taxonomy" id="314037"/>
    <lineage>
        <taxon>Eukaryota</taxon>
        <taxon>Fungi</taxon>
        <taxon>Dikarya</taxon>
        <taxon>Ascomycota</taxon>
        <taxon>Pezizomycotina</taxon>
        <taxon>Sordariomycetes</taxon>
        <taxon>Sordariomycetidae</taxon>
        <taxon>Sordariales</taxon>
        <taxon>Podosporaceae</taxon>
        <taxon>Podospora</taxon>
    </lineage>
</organism>
<reference evidence="1" key="2">
    <citation type="submission" date="2023-06" db="EMBL/GenBank/DDBJ databases">
        <authorList>
            <consortium name="Lawrence Berkeley National Laboratory"/>
            <person name="Haridas S."/>
            <person name="Hensen N."/>
            <person name="Bonometti L."/>
            <person name="Westerberg I."/>
            <person name="Brannstrom I.O."/>
            <person name="Guillou S."/>
            <person name="Cros-Aarteil S."/>
            <person name="Calhoun S."/>
            <person name="Kuo A."/>
            <person name="Mondo S."/>
            <person name="Pangilinan J."/>
            <person name="Riley R."/>
            <person name="Labutti K."/>
            <person name="Andreopoulos B."/>
            <person name="Lipzen A."/>
            <person name="Chen C."/>
            <person name="Yanf M."/>
            <person name="Daum C."/>
            <person name="Ng V."/>
            <person name="Clum A."/>
            <person name="Steindorff A."/>
            <person name="Ohm R."/>
            <person name="Martin F."/>
            <person name="Silar P."/>
            <person name="Natvig D."/>
            <person name="Lalanne C."/>
            <person name="Gautier V."/>
            <person name="Ament-Velasquez S.L."/>
            <person name="Kruys A."/>
            <person name="Hutchinson M.I."/>
            <person name="Powell A.J."/>
            <person name="Barry K."/>
            <person name="Miller A.N."/>
            <person name="Grigoriev I.V."/>
            <person name="Debuchy R."/>
            <person name="Gladieux P."/>
            <person name="Thoren M.H."/>
            <person name="Johannesson H."/>
        </authorList>
    </citation>
    <scope>NUCLEOTIDE SEQUENCE</scope>
    <source>
        <strain evidence="1">CBS 314.62</strain>
    </source>
</reference>
<sequence>MDKGNKQKRKAKWAGLNFAGTTDWAHCRSPGATDMAQDSKERWDLLCSSEAWNAAMDNYRNKKASDKQGFSRITSNFFHGPPSMDCDVLAGENDCHNFQSCIQGDIQTFAPEPKASLALKNILDIVSFGLTAATGPFFNNSLVSFSSFLFRRKPKAASDASMSDQLAVIVHHYKTAFTEVSSQAFGGSDKAIEMVQRTIGNGKLLDAKPAGKLDLEDRIIETHLSPSQRCKKCKPVLIDTQSSCSGGAGDADGLLLLDEKKSKVCVGGKRYCLVRPEGKAFECPSERSQQLGMACHYNKKNPSDEGQWPDLTNSESFDRLWKWTNNDNMVQSPGLVDIPMCGWAEFKNNWSSTKNNYCSWPCNKP</sequence>
<reference evidence="1" key="1">
    <citation type="journal article" date="2023" name="Mol. Phylogenet. Evol.">
        <title>Genome-scale phylogeny and comparative genomics of the fungal order Sordariales.</title>
        <authorList>
            <person name="Hensen N."/>
            <person name="Bonometti L."/>
            <person name="Westerberg I."/>
            <person name="Brannstrom I.O."/>
            <person name="Guillou S."/>
            <person name="Cros-Aarteil S."/>
            <person name="Calhoun S."/>
            <person name="Haridas S."/>
            <person name="Kuo A."/>
            <person name="Mondo S."/>
            <person name="Pangilinan J."/>
            <person name="Riley R."/>
            <person name="LaButti K."/>
            <person name="Andreopoulos B."/>
            <person name="Lipzen A."/>
            <person name="Chen C."/>
            <person name="Yan M."/>
            <person name="Daum C."/>
            <person name="Ng V."/>
            <person name="Clum A."/>
            <person name="Steindorff A."/>
            <person name="Ohm R.A."/>
            <person name="Martin F."/>
            <person name="Silar P."/>
            <person name="Natvig D.O."/>
            <person name="Lalanne C."/>
            <person name="Gautier V."/>
            <person name="Ament-Velasquez S.L."/>
            <person name="Kruys A."/>
            <person name="Hutchinson M.I."/>
            <person name="Powell A.J."/>
            <person name="Barry K."/>
            <person name="Miller A.N."/>
            <person name="Grigoriev I.V."/>
            <person name="Debuchy R."/>
            <person name="Gladieux P."/>
            <person name="Hiltunen Thoren M."/>
            <person name="Johannesson H."/>
        </authorList>
    </citation>
    <scope>NUCLEOTIDE SEQUENCE</scope>
    <source>
        <strain evidence="1">CBS 314.62</strain>
    </source>
</reference>
<dbReference type="Proteomes" id="UP001270362">
    <property type="component" value="Unassembled WGS sequence"/>
</dbReference>
<accession>A0AAE1CCJ5</accession>
<proteinExistence type="predicted"/>
<comment type="caution">
    <text evidence="1">The sequence shown here is derived from an EMBL/GenBank/DDBJ whole genome shotgun (WGS) entry which is preliminary data.</text>
</comment>
<evidence type="ECO:0000313" key="2">
    <source>
        <dbReference type="Proteomes" id="UP001270362"/>
    </source>
</evidence>
<dbReference type="AlphaFoldDB" id="A0AAE1CCJ5"/>
<dbReference type="EMBL" id="JAULSO010000002">
    <property type="protein sequence ID" value="KAK3688698.1"/>
    <property type="molecule type" value="Genomic_DNA"/>
</dbReference>
<protein>
    <submittedName>
        <fullName evidence="1">Uncharacterized protein</fullName>
    </submittedName>
</protein>
<evidence type="ECO:0000313" key="1">
    <source>
        <dbReference type="EMBL" id="KAK3688698.1"/>
    </source>
</evidence>
<keyword evidence="2" id="KW-1185">Reference proteome</keyword>